<reference evidence="1 2" key="1">
    <citation type="submission" date="2019-06" db="EMBL/GenBank/DDBJ databases">
        <authorList>
            <person name="Palmer J.M."/>
        </authorList>
    </citation>
    <scope>NUCLEOTIDE SEQUENCE [LARGE SCALE GENOMIC DNA]</scope>
    <source>
        <strain evidence="1 2">TWF191</strain>
    </source>
</reference>
<proteinExistence type="predicted"/>
<dbReference type="AlphaFoldDB" id="A0A6G1M2T5"/>
<dbReference type="Proteomes" id="UP000483672">
    <property type="component" value="Unassembled WGS sequence"/>
</dbReference>
<sequence length="208" mass="23354">MPCSALAASLEPPLGPPFYPINPQVIGIQAQIMRQAQIEQARAQQLIQQQHQRNIQLYYQSLKARRAQRLPVPSPAEISTTVANISSSPPQMRAIHPRAMDHYRVMASRGRLPGPAEARRRCFDPFRLEVPRRRSSRGLVCLNPVIGKIREANRDRNSSQKSKARVRLEGRVIGSSGSGMVASSEQRILKRGRQLDSQGIFKKGKQDF</sequence>
<evidence type="ECO:0000313" key="1">
    <source>
        <dbReference type="EMBL" id="KAF3232318.1"/>
    </source>
</evidence>
<dbReference type="EMBL" id="WIPF01000001">
    <property type="protein sequence ID" value="KAF3232318.1"/>
    <property type="molecule type" value="Genomic_DNA"/>
</dbReference>
<evidence type="ECO:0000313" key="2">
    <source>
        <dbReference type="Proteomes" id="UP000483672"/>
    </source>
</evidence>
<gene>
    <name evidence="1" type="ORF">TWF191_000090</name>
</gene>
<accession>A0A6G1M2T5</accession>
<name>A0A6G1M2T5_ORBOL</name>
<protein>
    <submittedName>
        <fullName evidence="1">Uncharacterized protein</fullName>
    </submittedName>
</protein>
<organism evidence="1 2">
    <name type="scientific">Orbilia oligospora</name>
    <name type="common">Nematode-trapping fungus</name>
    <name type="synonym">Arthrobotrys oligospora</name>
    <dbReference type="NCBI Taxonomy" id="2813651"/>
    <lineage>
        <taxon>Eukaryota</taxon>
        <taxon>Fungi</taxon>
        <taxon>Dikarya</taxon>
        <taxon>Ascomycota</taxon>
        <taxon>Pezizomycotina</taxon>
        <taxon>Orbiliomycetes</taxon>
        <taxon>Orbiliales</taxon>
        <taxon>Orbiliaceae</taxon>
        <taxon>Orbilia</taxon>
    </lineage>
</organism>
<comment type="caution">
    <text evidence="1">The sequence shown here is derived from an EMBL/GenBank/DDBJ whole genome shotgun (WGS) entry which is preliminary data.</text>
</comment>